<protein>
    <submittedName>
        <fullName evidence="2">Uncharacterized protein</fullName>
    </submittedName>
</protein>
<accession>A0A1G2H893</accession>
<evidence type="ECO:0000256" key="1">
    <source>
        <dbReference type="SAM" id="Phobius"/>
    </source>
</evidence>
<keyword evidence="1" id="KW-0812">Transmembrane</keyword>
<dbReference type="AlphaFoldDB" id="A0A1G2H893"/>
<reference evidence="2 3" key="1">
    <citation type="journal article" date="2016" name="Nat. Commun.">
        <title>Thousands of microbial genomes shed light on interconnected biogeochemical processes in an aquifer system.</title>
        <authorList>
            <person name="Anantharaman K."/>
            <person name="Brown C.T."/>
            <person name="Hug L.A."/>
            <person name="Sharon I."/>
            <person name="Castelle C.J."/>
            <person name="Probst A.J."/>
            <person name="Thomas B.C."/>
            <person name="Singh A."/>
            <person name="Wilkins M.J."/>
            <person name="Karaoz U."/>
            <person name="Brodie E.L."/>
            <person name="Williams K.H."/>
            <person name="Hubbard S.S."/>
            <person name="Banfield J.F."/>
        </authorList>
    </citation>
    <scope>NUCLEOTIDE SEQUENCE [LARGE SCALE GENOMIC DNA]</scope>
</reference>
<name>A0A1G2H893_9BACT</name>
<feature type="transmembrane region" description="Helical" evidence="1">
    <location>
        <begin position="161"/>
        <end position="183"/>
    </location>
</feature>
<evidence type="ECO:0000313" key="2">
    <source>
        <dbReference type="EMBL" id="OGZ58481.1"/>
    </source>
</evidence>
<feature type="transmembrane region" description="Helical" evidence="1">
    <location>
        <begin position="6"/>
        <end position="23"/>
    </location>
</feature>
<evidence type="ECO:0000313" key="3">
    <source>
        <dbReference type="Proteomes" id="UP000177932"/>
    </source>
</evidence>
<keyword evidence="1" id="KW-0472">Membrane</keyword>
<comment type="caution">
    <text evidence="2">The sequence shown here is derived from an EMBL/GenBank/DDBJ whole genome shotgun (WGS) entry which is preliminary data.</text>
</comment>
<dbReference type="Proteomes" id="UP000177932">
    <property type="component" value="Unassembled WGS sequence"/>
</dbReference>
<keyword evidence="1" id="KW-1133">Transmembrane helix</keyword>
<sequence length="185" mass="20938">MGLKWIVIIAWIVVSIFGFYLLYQKADFETKEEKVIFESPLRVRYPELNFEEKNDGDFVDLRRLKKEAVSSPVVFASAIDESKPLYLIVKKVNGDFGGLGRSTSIGQINLVYIGYSRLDYGVLVSYIETHNPPTEDYRWQVGSVNTSGATWIFDPNATENIVALIIVGILWCVVGSIILFAIYNK</sequence>
<gene>
    <name evidence="2" type="ORF">A2827_00065</name>
</gene>
<proteinExistence type="predicted"/>
<organism evidence="2 3">
    <name type="scientific">Candidatus Spechtbacteria bacterium RIFCSPHIGHO2_01_FULL_43_30</name>
    <dbReference type="NCBI Taxonomy" id="1802158"/>
    <lineage>
        <taxon>Bacteria</taxon>
        <taxon>Candidatus Spechtiibacteriota</taxon>
    </lineage>
</organism>
<dbReference type="EMBL" id="MHOD01000006">
    <property type="protein sequence ID" value="OGZ58481.1"/>
    <property type="molecule type" value="Genomic_DNA"/>
</dbReference>